<dbReference type="InterPro" id="IPR006074">
    <property type="entry name" value="GTP1-OBG_CS"/>
</dbReference>
<gene>
    <name evidence="5" type="ORF">CR201_G0050741</name>
</gene>
<feature type="domain" description="OBG-type G" evidence="3">
    <location>
        <begin position="99"/>
        <end position="311"/>
    </location>
</feature>
<dbReference type="InterPro" id="IPR027417">
    <property type="entry name" value="P-loop_NTPase"/>
</dbReference>
<dbReference type="Gene3D" id="6.10.140.1070">
    <property type="match status" value="2"/>
</dbReference>
<dbReference type="InterPro" id="IPR012675">
    <property type="entry name" value="Beta-grasp_dom_sf"/>
</dbReference>
<dbReference type="GO" id="GO:0003924">
    <property type="term" value="F:GTPase activity"/>
    <property type="evidence" value="ECO:0007669"/>
    <property type="project" value="InterPro"/>
</dbReference>
<dbReference type="SUPFAM" id="SSF52540">
    <property type="entry name" value="P-loop containing nucleoside triphosphate hydrolases"/>
    <property type="match status" value="1"/>
</dbReference>
<feature type="domain" description="TGS" evidence="4">
    <location>
        <begin position="311"/>
        <end position="386"/>
    </location>
</feature>
<dbReference type="CDD" id="cd17231">
    <property type="entry name" value="TGS_DRG2"/>
    <property type="match status" value="1"/>
</dbReference>
<dbReference type="EMBL" id="NDHI03003690">
    <property type="protein sequence ID" value="PNJ08224.1"/>
    <property type="molecule type" value="Genomic_DNA"/>
</dbReference>
<dbReference type="Gene3D" id="3.10.20.30">
    <property type="match status" value="1"/>
</dbReference>
<dbReference type="Pfam" id="PF16897">
    <property type="entry name" value="MMR_HSR1_Xtn"/>
    <property type="match status" value="1"/>
</dbReference>
<evidence type="ECO:0000259" key="4">
    <source>
        <dbReference type="PROSITE" id="PS51880"/>
    </source>
</evidence>
<keyword evidence="2" id="KW-0342">GTP-binding</keyword>
<keyword evidence="1" id="KW-0547">Nucleotide-binding</keyword>
<dbReference type="PRINTS" id="PR00326">
    <property type="entry name" value="GTP1OBG"/>
</dbReference>
<dbReference type="Pfam" id="PF02824">
    <property type="entry name" value="TGS"/>
    <property type="match status" value="1"/>
</dbReference>
<dbReference type="GO" id="GO:0005525">
    <property type="term" value="F:GTP binding"/>
    <property type="evidence" value="ECO:0007669"/>
    <property type="project" value="UniProtKB-KW"/>
</dbReference>
<dbReference type="FunFam" id="3.10.20.30:FF:000016">
    <property type="entry name" value="Developmentally-regulated GTP-binding protein 2"/>
    <property type="match status" value="1"/>
</dbReference>
<protein>
    <submittedName>
        <fullName evidence="5">DRG2 isoform 1</fullName>
    </submittedName>
</protein>
<dbReference type="InterPro" id="IPR031662">
    <property type="entry name" value="GTP-binding_2"/>
</dbReference>
<organism evidence="5">
    <name type="scientific">Pongo abelii</name>
    <name type="common">Sumatran orangutan</name>
    <name type="synonym">Pongo pygmaeus abelii</name>
    <dbReference type="NCBI Taxonomy" id="9601"/>
    <lineage>
        <taxon>Eukaryota</taxon>
        <taxon>Metazoa</taxon>
        <taxon>Chordata</taxon>
        <taxon>Craniata</taxon>
        <taxon>Vertebrata</taxon>
        <taxon>Euteleostomi</taxon>
        <taxon>Mammalia</taxon>
        <taxon>Eutheria</taxon>
        <taxon>Euarchontoglires</taxon>
        <taxon>Primates</taxon>
        <taxon>Haplorrhini</taxon>
        <taxon>Catarrhini</taxon>
        <taxon>Hominidae</taxon>
        <taxon>Pongo</taxon>
    </lineage>
</organism>
<evidence type="ECO:0000259" key="3">
    <source>
        <dbReference type="PROSITE" id="PS51710"/>
    </source>
</evidence>
<dbReference type="PROSITE" id="PS51880">
    <property type="entry name" value="TGS"/>
    <property type="match status" value="1"/>
</dbReference>
<dbReference type="InterPro" id="IPR004095">
    <property type="entry name" value="TGS"/>
</dbReference>
<dbReference type="InterPro" id="IPR031167">
    <property type="entry name" value="G_OBG"/>
</dbReference>
<comment type="caution">
    <text evidence="5">The sequence shown here is derived from an EMBL/GenBank/DDBJ whole genome shotgun (WGS) entry which is preliminary data.</text>
</comment>
<dbReference type="CDD" id="cd01896">
    <property type="entry name" value="DRG"/>
    <property type="match status" value="1"/>
</dbReference>
<dbReference type="PROSITE" id="PS51710">
    <property type="entry name" value="G_OBG"/>
    <property type="match status" value="1"/>
</dbReference>
<reference evidence="5" key="1">
    <citation type="submission" date="2017-12" db="EMBL/GenBank/DDBJ databases">
        <title>High-resolution comparative analysis of great ape genomes.</title>
        <authorList>
            <person name="Pollen A."/>
            <person name="Hastie A."/>
            <person name="Hormozdiari F."/>
            <person name="Dougherty M."/>
            <person name="Liu R."/>
            <person name="Chaisson M."/>
            <person name="Hoppe E."/>
            <person name="Hill C."/>
            <person name="Pang A."/>
            <person name="Hillier L."/>
            <person name="Baker C."/>
            <person name="Armstrong J."/>
            <person name="Shendure J."/>
            <person name="Paten B."/>
            <person name="Wilson R."/>
            <person name="Chao H."/>
            <person name="Schneider V."/>
            <person name="Ventura M."/>
            <person name="Kronenberg Z."/>
            <person name="Murali S."/>
            <person name="Gordon D."/>
            <person name="Cantsilieris S."/>
            <person name="Munson K."/>
            <person name="Nelson B."/>
            <person name="Raja A."/>
            <person name="Underwood J."/>
            <person name="Diekhans M."/>
            <person name="Fiddes I."/>
            <person name="Haussler D."/>
            <person name="Eichler E."/>
        </authorList>
    </citation>
    <scope>NUCLEOTIDE SEQUENCE [LARGE SCALE GENOMIC DNA]</scope>
    <source>
        <strain evidence="5">Susie</strain>
    </source>
</reference>
<dbReference type="InterPro" id="IPR045001">
    <property type="entry name" value="DRG"/>
</dbReference>
<dbReference type="FunFam" id="3.40.50.300:FF:001436">
    <property type="entry name" value="Developmentally-regulated GTP-binding protein"/>
    <property type="match status" value="1"/>
</dbReference>
<sequence length="387" mass="43202">MGILEKISEIEKEIARTQKNKATEYHLGLLKAKLAKYRAQLLEPSKSASSKGEGFDVMKSGDARVALIGFPSVGKFHSCCPGWSTMARSQLTTTSASQSTFLSLMTSTASEAASYEFTTLTCIPGVIEYKGANIQLLDLPGIIEGAAQGKGRGRQVIAVARTADVVIMMLDATKGEVQRSLLEKELESVGIRLNKHKPNIYFKPKKGGGISFNSTVTLTQCSEKLVQLILHEYKIFNAEVLFREDCSPDEFIDVIVGNRVYMPCLYVYNKIDQISMEEVDRLARKPNSVVISCGMKLNLDYLLEMLWEYLALTCIYTKKRGQRPDFTDAIILRKGASVEHVCHRIHRSLASQFKYALVWGTSTKYSPQRVGLTHTMEHEDVIQIVKK</sequence>
<dbReference type="InterPro" id="IPR012676">
    <property type="entry name" value="TGS-like"/>
</dbReference>
<dbReference type="SUPFAM" id="SSF81271">
    <property type="entry name" value="TGS-like"/>
    <property type="match status" value="1"/>
</dbReference>
<dbReference type="AlphaFoldDB" id="A0A2J8RI80"/>
<evidence type="ECO:0000313" key="5">
    <source>
        <dbReference type="EMBL" id="PNJ08224.1"/>
    </source>
</evidence>
<name>A0A2J8RI80_PONAB</name>
<accession>A0A2J8RI80</accession>
<evidence type="ECO:0000256" key="1">
    <source>
        <dbReference type="ARBA" id="ARBA00022741"/>
    </source>
</evidence>
<dbReference type="InterPro" id="IPR006073">
    <property type="entry name" value="GTP-bd"/>
</dbReference>
<dbReference type="NCBIfam" id="TIGR00231">
    <property type="entry name" value="small_GTP"/>
    <property type="match status" value="1"/>
</dbReference>
<dbReference type="PANTHER" id="PTHR43127">
    <property type="entry name" value="DEVELOPMENTALLY-REGULATED GTP-BINDING PROTEIN 2"/>
    <property type="match status" value="1"/>
</dbReference>
<dbReference type="Pfam" id="PF01926">
    <property type="entry name" value="MMR_HSR1"/>
    <property type="match status" value="1"/>
</dbReference>
<proteinExistence type="predicted"/>
<evidence type="ECO:0000256" key="2">
    <source>
        <dbReference type="ARBA" id="ARBA00023134"/>
    </source>
</evidence>
<dbReference type="PROSITE" id="PS00905">
    <property type="entry name" value="GTP1_OBG"/>
    <property type="match status" value="1"/>
</dbReference>
<dbReference type="InterPro" id="IPR005225">
    <property type="entry name" value="Small_GTP-bd"/>
</dbReference>